<dbReference type="Proteomes" id="UP000044377">
    <property type="component" value="Unassembled WGS sequence"/>
</dbReference>
<evidence type="ECO:0000313" key="2">
    <source>
        <dbReference type="EMBL" id="CPR18616.1"/>
    </source>
</evidence>
<dbReference type="GO" id="GO:0050660">
    <property type="term" value="F:flavin adenine dinucleotide binding"/>
    <property type="evidence" value="ECO:0007669"/>
    <property type="project" value="TreeGrafter"/>
</dbReference>
<sequence>MNQVDINMQRKDFPVVIIGGGQAGLAMSYSLTQRRIDHVILERHRLAWAWREQRWDNFCLVTPNWQCKLPGFPYDGDDPDGFMVKDQIIDYIQRYADSFNAPLREGIGVSRVSRDGEGYRLATSDGDYHAKQVVVAVGNYHRRRFPAISTRLPAWLTQVHSADYKSERQLPSGEVLVIGSAQSGAQIAEDLHLGGRQVHLCVGSAPRVSRFYRGRDVVAWLEDMGHYKLTVDDHPLGEDARRKTNHYVTGRDGGRDIDLRAFALQGMQLYGRLTDYRDGKLITADDLAHNLDAADATSQKIKDSIDEWIAQQGVDAPDEPRYQPLWRPQNPPTEIDLNKTGITTIIWAVGFETDFSWIDVAAFDARGYPLHTRGRSTSPGLYFLGLPWLWTWGSGRFEGVGEDAEYLARNIAERNGVIASQAKVATNDDVL</sequence>
<dbReference type="Gene3D" id="3.50.50.60">
    <property type="entry name" value="FAD/NAD(P)-binding domain"/>
    <property type="match status" value="2"/>
</dbReference>
<proteinExistence type="predicted"/>
<dbReference type="STRING" id="1109412.BN1221_03308"/>
<dbReference type="GO" id="GO:0004497">
    <property type="term" value="F:monooxygenase activity"/>
    <property type="evidence" value="ECO:0007669"/>
    <property type="project" value="UniProtKB-KW"/>
</dbReference>
<keyword evidence="3" id="KW-1185">Reference proteome</keyword>
<accession>A0A0G4JXY0</accession>
<dbReference type="PANTHER" id="PTHR43539:SF78">
    <property type="entry name" value="FLAVIN-CONTAINING MONOOXYGENASE"/>
    <property type="match status" value="1"/>
</dbReference>
<dbReference type="AlphaFoldDB" id="A0A0G4JXY0"/>
<keyword evidence="2" id="KW-0503">Monooxygenase</keyword>
<dbReference type="NCBIfam" id="TIGR04046">
    <property type="entry name" value="MSMEG_0569_nitr"/>
    <property type="match status" value="1"/>
</dbReference>
<dbReference type="InterPro" id="IPR036188">
    <property type="entry name" value="FAD/NAD-bd_sf"/>
</dbReference>
<name>A0A0G4JXY0_9GAMM</name>
<evidence type="ECO:0000313" key="3">
    <source>
        <dbReference type="Proteomes" id="UP000044377"/>
    </source>
</evidence>
<dbReference type="PANTHER" id="PTHR43539">
    <property type="entry name" value="FLAVIN-BINDING MONOOXYGENASE-LIKE PROTEIN (AFU_ORTHOLOGUE AFUA_4G09220)"/>
    <property type="match status" value="1"/>
</dbReference>
<dbReference type="Pfam" id="PF13738">
    <property type="entry name" value="Pyr_redox_3"/>
    <property type="match status" value="1"/>
</dbReference>
<protein>
    <submittedName>
        <fullName evidence="2">Monooxygenase, putative</fullName>
    </submittedName>
</protein>
<keyword evidence="1" id="KW-0560">Oxidoreductase</keyword>
<dbReference type="InterPro" id="IPR024000">
    <property type="entry name" value="CHP04046_FMN-dependent"/>
</dbReference>
<reference evidence="3" key="1">
    <citation type="submission" date="2015-01" db="EMBL/GenBank/DDBJ databases">
        <authorList>
            <person name="Paterson Steve"/>
        </authorList>
    </citation>
    <scope>NUCLEOTIDE SEQUENCE [LARGE SCALE GENOMIC DNA]</scope>
    <source>
        <strain evidence="3">OBR1</strain>
    </source>
</reference>
<gene>
    <name evidence="2" type="ORF">BN1221_03308</name>
</gene>
<dbReference type="SUPFAM" id="SSF51905">
    <property type="entry name" value="FAD/NAD(P)-binding domain"/>
    <property type="match status" value="1"/>
</dbReference>
<dbReference type="EMBL" id="CGIG01000001">
    <property type="protein sequence ID" value="CPR18616.1"/>
    <property type="molecule type" value="Genomic_DNA"/>
</dbReference>
<organism evidence="2 3">
    <name type="scientific">Brenneria goodwinii</name>
    <dbReference type="NCBI Taxonomy" id="1109412"/>
    <lineage>
        <taxon>Bacteria</taxon>
        <taxon>Pseudomonadati</taxon>
        <taxon>Pseudomonadota</taxon>
        <taxon>Gammaproteobacteria</taxon>
        <taxon>Enterobacterales</taxon>
        <taxon>Pectobacteriaceae</taxon>
        <taxon>Brenneria</taxon>
    </lineage>
</organism>
<dbReference type="InterPro" id="IPR050982">
    <property type="entry name" value="Auxin_biosynth/cation_transpt"/>
</dbReference>
<evidence type="ECO:0000256" key="1">
    <source>
        <dbReference type="ARBA" id="ARBA00023002"/>
    </source>
</evidence>